<dbReference type="Proteomes" id="UP000619376">
    <property type="component" value="Unassembled WGS sequence"/>
</dbReference>
<gene>
    <name evidence="1" type="ORF">GCM10017781_41960</name>
    <name evidence="2" type="ORF">HNQ07_004155</name>
</gene>
<proteinExistence type="predicted"/>
<dbReference type="EMBL" id="JACHFK010000014">
    <property type="protein sequence ID" value="MBB5378648.1"/>
    <property type="molecule type" value="Genomic_DNA"/>
</dbReference>
<reference evidence="1" key="1">
    <citation type="journal article" date="2014" name="Int. J. Syst. Evol. Microbiol.">
        <title>Complete genome of a new Firmicutes species belonging to the dominant human colonic microbiota ('Ruminococcus bicirculans') reveals two chromosomes and a selective capacity to utilize plant glucans.</title>
        <authorList>
            <consortium name="NISC Comparative Sequencing Program"/>
            <person name="Wegmann U."/>
            <person name="Louis P."/>
            <person name="Goesmann A."/>
            <person name="Henrissat B."/>
            <person name="Duncan S.H."/>
            <person name="Flint H.J."/>
        </authorList>
    </citation>
    <scope>NUCLEOTIDE SEQUENCE</scope>
    <source>
        <strain evidence="1">CGMCC 1.18437</strain>
    </source>
</reference>
<evidence type="ECO:0000313" key="2">
    <source>
        <dbReference type="EMBL" id="MBB5378648.1"/>
    </source>
</evidence>
<organism evidence="2 3">
    <name type="scientific">Deinococcus metalli</name>
    <dbReference type="NCBI Taxonomy" id="1141878"/>
    <lineage>
        <taxon>Bacteria</taxon>
        <taxon>Thermotogati</taxon>
        <taxon>Deinococcota</taxon>
        <taxon>Deinococci</taxon>
        <taxon>Deinococcales</taxon>
        <taxon>Deinococcaceae</taxon>
        <taxon>Deinococcus</taxon>
    </lineage>
</organism>
<protein>
    <submittedName>
        <fullName evidence="2">Uncharacterized protein</fullName>
    </submittedName>
</protein>
<evidence type="ECO:0000313" key="3">
    <source>
        <dbReference type="Proteomes" id="UP000539473"/>
    </source>
</evidence>
<dbReference type="RefSeq" id="WP_184115283.1">
    <property type="nucleotide sequence ID" value="NZ_BNAJ01000015.1"/>
</dbReference>
<dbReference type="AlphaFoldDB" id="A0A7W8NT33"/>
<reference evidence="2 3" key="3">
    <citation type="submission" date="2020-08" db="EMBL/GenBank/DDBJ databases">
        <title>Genomic Encyclopedia of Type Strains, Phase IV (KMG-IV): sequencing the most valuable type-strain genomes for metagenomic binning, comparative biology and taxonomic classification.</title>
        <authorList>
            <person name="Goeker M."/>
        </authorList>
    </citation>
    <scope>NUCLEOTIDE SEQUENCE [LARGE SCALE GENOMIC DNA]</scope>
    <source>
        <strain evidence="2 3">DSM 27521</strain>
    </source>
</reference>
<sequence length="157" mass="17536">MDKEDRVLAAQAGLIVLGEIESLVRRGEVLMCTRALEVVNRTREDVLIDSVVLRAAGWRALARPPYRYPVIHWLKPGARRTILSERLLQQMQDQPQAEEAVRPFESRLNAPGALGGPLPQVIVRVQLTEQVVEISVPVLQLASDAKGRLIHLPPPNY</sequence>
<comment type="caution">
    <text evidence="2">The sequence shown here is derived from an EMBL/GenBank/DDBJ whole genome shotgun (WGS) entry which is preliminary data.</text>
</comment>
<evidence type="ECO:0000313" key="1">
    <source>
        <dbReference type="EMBL" id="GHF61399.1"/>
    </source>
</evidence>
<keyword evidence="4" id="KW-1185">Reference proteome</keyword>
<name>A0A7W8NT33_9DEIO</name>
<accession>A0A7W8NT33</accession>
<dbReference type="EMBL" id="BNAJ01000015">
    <property type="protein sequence ID" value="GHF61399.1"/>
    <property type="molecule type" value="Genomic_DNA"/>
</dbReference>
<evidence type="ECO:0000313" key="4">
    <source>
        <dbReference type="Proteomes" id="UP000619376"/>
    </source>
</evidence>
<reference evidence="1" key="4">
    <citation type="submission" date="2024-05" db="EMBL/GenBank/DDBJ databases">
        <authorList>
            <person name="Sun Q."/>
            <person name="Zhou Y."/>
        </authorList>
    </citation>
    <scope>NUCLEOTIDE SEQUENCE</scope>
    <source>
        <strain evidence="1">CGMCC 1.18437</strain>
    </source>
</reference>
<dbReference type="Proteomes" id="UP000539473">
    <property type="component" value="Unassembled WGS sequence"/>
</dbReference>
<reference evidence="4" key="2">
    <citation type="journal article" date="2019" name="Int. J. Syst. Evol. Microbiol.">
        <title>The Global Catalogue of Microorganisms (GCM) 10K type strain sequencing project: providing services to taxonomists for standard genome sequencing and annotation.</title>
        <authorList>
            <consortium name="The Broad Institute Genomics Platform"/>
            <consortium name="The Broad Institute Genome Sequencing Center for Infectious Disease"/>
            <person name="Wu L."/>
            <person name="Ma J."/>
        </authorList>
    </citation>
    <scope>NUCLEOTIDE SEQUENCE [LARGE SCALE GENOMIC DNA]</scope>
    <source>
        <strain evidence="4">CGMCC 1.18437</strain>
    </source>
</reference>